<dbReference type="Gene3D" id="1.20.120.1760">
    <property type="match status" value="1"/>
</dbReference>
<dbReference type="GO" id="GO:0008654">
    <property type="term" value="P:phospholipid biosynthetic process"/>
    <property type="evidence" value="ECO:0007669"/>
    <property type="project" value="UniProtKB-KW"/>
</dbReference>
<evidence type="ECO:0000256" key="8">
    <source>
        <dbReference type="ARBA" id="ARBA00022692"/>
    </source>
</evidence>
<dbReference type="EMBL" id="WWCX01000002">
    <property type="protein sequence ID" value="MYM93034.1"/>
    <property type="molecule type" value="Genomic_DNA"/>
</dbReference>
<dbReference type="NCBIfam" id="TIGR00473">
    <property type="entry name" value="pssA"/>
    <property type="match status" value="1"/>
</dbReference>
<dbReference type="RefSeq" id="WP_117013442.1">
    <property type="nucleotide sequence ID" value="NZ_WWCV01000002.1"/>
</dbReference>
<feature type="transmembrane region" description="Helical" evidence="16">
    <location>
        <begin position="226"/>
        <end position="243"/>
    </location>
</feature>
<name>A0A845G7Y1_9BURK</name>
<reference evidence="17 20" key="1">
    <citation type="submission" date="2020-01" db="EMBL/GenBank/DDBJ databases">
        <title>Novel species isolated from a subtropical stream in China.</title>
        <authorList>
            <person name="Lu H."/>
        </authorList>
    </citation>
    <scope>NUCLEOTIDE SEQUENCE [LARGE SCALE GENOMIC DNA]</scope>
    <source>
        <strain evidence="19 21">FT107W</strain>
        <strain evidence="18">FT81W</strain>
        <strain evidence="17 20">FT82W</strain>
    </source>
</reference>
<feature type="transmembrane region" description="Helical" evidence="16">
    <location>
        <begin position="195"/>
        <end position="214"/>
    </location>
</feature>
<keyword evidence="10" id="KW-0443">Lipid metabolism</keyword>
<evidence type="ECO:0000256" key="12">
    <source>
        <dbReference type="ARBA" id="ARBA00023209"/>
    </source>
</evidence>
<dbReference type="InterPro" id="IPR050324">
    <property type="entry name" value="CDP-alcohol_PTase-I"/>
</dbReference>
<keyword evidence="11 16" id="KW-0472">Membrane</keyword>
<evidence type="ECO:0000256" key="10">
    <source>
        <dbReference type="ARBA" id="ARBA00023098"/>
    </source>
</evidence>
<accession>A0A845G7Y1</accession>
<dbReference type="InterPro" id="IPR043130">
    <property type="entry name" value="CDP-OH_PTrfase_TM_dom"/>
</dbReference>
<evidence type="ECO:0000256" key="11">
    <source>
        <dbReference type="ARBA" id="ARBA00023136"/>
    </source>
</evidence>
<evidence type="ECO:0000256" key="2">
    <source>
        <dbReference type="ARBA" id="ARBA00004127"/>
    </source>
</evidence>
<keyword evidence="9 16" id="KW-1133">Transmembrane helix</keyword>
<dbReference type="EMBL" id="WWCW01000142">
    <property type="protein sequence ID" value="MYM90803.1"/>
    <property type="molecule type" value="Genomic_DNA"/>
</dbReference>
<comment type="catalytic activity">
    <reaction evidence="1">
        <text>a CDP-1,2-diacyl-sn-glycerol + L-serine = a 1,2-diacyl-sn-glycero-3-phospho-L-serine + CMP + H(+)</text>
        <dbReference type="Rhea" id="RHEA:16913"/>
        <dbReference type="ChEBI" id="CHEBI:15378"/>
        <dbReference type="ChEBI" id="CHEBI:33384"/>
        <dbReference type="ChEBI" id="CHEBI:57262"/>
        <dbReference type="ChEBI" id="CHEBI:58332"/>
        <dbReference type="ChEBI" id="CHEBI:60377"/>
        <dbReference type="EC" id="2.7.8.8"/>
    </reaction>
</comment>
<dbReference type="PANTHER" id="PTHR14269">
    <property type="entry name" value="CDP-DIACYLGLYCEROL--GLYCEROL-3-PHOSPHATE 3-PHOSPHATIDYLTRANSFERASE-RELATED"/>
    <property type="match status" value="1"/>
</dbReference>
<keyword evidence="8 16" id="KW-0812">Transmembrane</keyword>
<evidence type="ECO:0000256" key="14">
    <source>
        <dbReference type="ARBA" id="ARBA00032361"/>
    </source>
</evidence>
<dbReference type="InterPro" id="IPR004533">
    <property type="entry name" value="CDP-diaglyc--ser_O-PTrfase"/>
</dbReference>
<evidence type="ECO:0000256" key="9">
    <source>
        <dbReference type="ARBA" id="ARBA00022989"/>
    </source>
</evidence>
<dbReference type="PROSITE" id="PS00379">
    <property type="entry name" value="CDP_ALCOHOL_P_TRANSF"/>
    <property type="match status" value="1"/>
</dbReference>
<evidence type="ECO:0000256" key="13">
    <source>
        <dbReference type="ARBA" id="ARBA00023264"/>
    </source>
</evidence>
<evidence type="ECO:0000256" key="16">
    <source>
        <dbReference type="SAM" id="Phobius"/>
    </source>
</evidence>
<dbReference type="EMBL" id="WWCV01000002">
    <property type="protein sequence ID" value="MYN15488.1"/>
    <property type="molecule type" value="Genomic_DNA"/>
</dbReference>
<evidence type="ECO:0000256" key="5">
    <source>
        <dbReference type="ARBA" id="ARBA00017171"/>
    </source>
</evidence>
<evidence type="ECO:0000313" key="19">
    <source>
        <dbReference type="EMBL" id="MYN15488.1"/>
    </source>
</evidence>
<gene>
    <name evidence="17" type="primary">pssA</name>
    <name evidence="19" type="ORF">GTP81_01845</name>
    <name evidence="18" type="ORF">GTP90_04055</name>
    <name evidence="17" type="ORF">GTP91_26970</name>
</gene>
<feature type="transmembrane region" description="Helical" evidence="16">
    <location>
        <begin position="44"/>
        <end position="64"/>
    </location>
</feature>
<evidence type="ECO:0000313" key="20">
    <source>
        <dbReference type="Proteomes" id="UP000470302"/>
    </source>
</evidence>
<dbReference type="EC" id="2.7.8.8" evidence="4"/>
<evidence type="ECO:0000256" key="1">
    <source>
        <dbReference type="ARBA" id="ARBA00000287"/>
    </source>
</evidence>
<proteinExistence type="inferred from homology"/>
<feature type="transmembrane region" description="Helical" evidence="16">
    <location>
        <begin position="163"/>
        <end position="183"/>
    </location>
</feature>
<dbReference type="GO" id="GO:0012505">
    <property type="term" value="C:endomembrane system"/>
    <property type="evidence" value="ECO:0007669"/>
    <property type="project" value="UniProtKB-SubCell"/>
</dbReference>
<keyword evidence="7 15" id="KW-0808">Transferase</keyword>
<evidence type="ECO:0000256" key="3">
    <source>
        <dbReference type="ARBA" id="ARBA00010441"/>
    </source>
</evidence>
<dbReference type="InterPro" id="IPR048254">
    <property type="entry name" value="CDP_ALCOHOL_P_TRANSF_CS"/>
</dbReference>
<comment type="subcellular location">
    <subcellularLocation>
        <location evidence="2">Endomembrane system</location>
        <topology evidence="2">Multi-pass membrane protein</topology>
    </subcellularLocation>
</comment>
<accession>A0A845HA35</accession>
<comment type="similarity">
    <text evidence="3 15">Belongs to the CDP-alcohol phosphatidyltransferase class-I family.</text>
</comment>
<dbReference type="GO" id="GO:0016020">
    <property type="term" value="C:membrane"/>
    <property type="evidence" value="ECO:0007669"/>
    <property type="project" value="InterPro"/>
</dbReference>
<evidence type="ECO:0000313" key="17">
    <source>
        <dbReference type="EMBL" id="MYM90803.1"/>
    </source>
</evidence>
<dbReference type="InterPro" id="IPR000462">
    <property type="entry name" value="CDP-OH_P_trans"/>
</dbReference>
<dbReference type="Proteomes" id="UP000470302">
    <property type="component" value="Unassembled WGS sequence"/>
</dbReference>
<dbReference type="Pfam" id="PF01066">
    <property type="entry name" value="CDP-OH_P_transf"/>
    <property type="match status" value="1"/>
</dbReference>
<organism evidence="17 20">
    <name type="scientific">Duganella vulcania</name>
    <dbReference type="NCBI Taxonomy" id="2692166"/>
    <lineage>
        <taxon>Bacteria</taxon>
        <taxon>Pseudomonadati</taxon>
        <taxon>Pseudomonadota</taxon>
        <taxon>Betaproteobacteria</taxon>
        <taxon>Burkholderiales</taxon>
        <taxon>Oxalobacteraceae</taxon>
        <taxon>Telluria group</taxon>
        <taxon>Duganella</taxon>
    </lineage>
</organism>
<comment type="caution">
    <text evidence="17">The sequence shown here is derived from an EMBL/GenBank/DDBJ whole genome shotgun (WGS) entry which is preliminary data.</text>
</comment>
<dbReference type="Proteomes" id="UP000447355">
    <property type="component" value="Unassembled WGS sequence"/>
</dbReference>
<sequence length="290" mass="32185">MAKFPRRRVKNGAAQAKTPQMSRFSRFARRARGEDLDRPRHRGIYLLPNAFTTAALFCGFYAIVMAMNQKFEHSAWAIFIAMVLDGLDGRVARLTNTQSEFGAQYDSLSDMVSFGAAPALVIYEWSLRGLGKLGWIAAFVYCAGAALRLARFNTNIEVVDKRFFQGLPSPSAAALVAGFVLLMVDQEVPGLQLSWVSWSIAVFAGLTMVTNVPFYSFKDVNFRKSVPFIAVFLIALVFALVSIDPPKVLFPIFIAYGLSGYVVSAWRLAKGKKVSLIQIDEDSNDPSERR</sequence>
<keyword evidence="12" id="KW-0594">Phospholipid biosynthesis</keyword>
<dbReference type="AlphaFoldDB" id="A0A845G7Y1"/>
<evidence type="ECO:0000256" key="6">
    <source>
        <dbReference type="ARBA" id="ARBA00022516"/>
    </source>
</evidence>
<feature type="transmembrane region" description="Helical" evidence="16">
    <location>
        <begin position="133"/>
        <end position="151"/>
    </location>
</feature>
<feature type="transmembrane region" description="Helical" evidence="16">
    <location>
        <begin position="249"/>
        <end position="269"/>
    </location>
</feature>
<evidence type="ECO:0000313" key="18">
    <source>
        <dbReference type="EMBL" id="MYM93034.1"/>
    </source>
</evidence>
<evidence type="ECO:0000313" key="21">
    <source>
        <dbReference type="Proteomes" id="UP000484875"/>
    </source>
</evidence>
<dbReference type="Proteomes" id="UP000484875">
    <property type="component" value="Unassembled WGS sequence"/>
</dbReference>
<protein>
    <recommendedName>
        <fullName evidence="5">CDP-diacylglycerol--serine O-phosphatidyltransferase</fullName>
        <ecNumber evidence="4">2.7.8.8</ecNumber>
    </recommendedName>
    <alternativeName>
        <fullName evidence="14">Phosphatidylserine synthase</fullName>
    </alternativeName>
</protein>
<dbReference type="GO" id="GO:0003882">
    <property type="term" value="F:CDP-diacylglycerol-serine O-phosphatidyltransferase activity"/>
    <property type="evidence" value="ECO:0007669"/>
    <property type="project" value="UniProtKB-EC"/>
</dbReference>
<evidence type="ECO:0000256" key="15">
    <source>
        <dbReference type="RuleBase" id="RU003750"/>
    </source>
</evidence>
<keyword evidence="21" id="KW-1185">Reference proteome</keyword>
<keyword evidence="13" id="KW-1208">Phospholipid metabolism</keyword>
<keyword evidence="6" id="KW-0444">Lipid biosynthesis</keyword>
<evidence type="ECO:0000256" key="7">
    <source>
        <dbReference type="ARBA" id="ARBA00022679"/>
    </source>
</evidence>
<dbReference type="PANTHER" id="PTHR14269:SF61">
    <property type="entry name" value="CDP-DIACYLGLYCEROL--SERINE O-PHOSPHATIDYLTRANSFERASE"/>
    <property type="match status" value="1"/>
</dbReference>
<evidence type="ECO:0000256" key="4">
    <source>
        <dbReference type="ARBA" id="ARBA00013174"/>
    </source>
</evidence>
<accession>A0A845GFF4</accession>